<reference evidence="1" key="1">
    <citation type="journal article" date="2020" name="Stud. Mycol.">
        <title>101 Dothideomycetes genomes: a test case for predicting lifestyles and emergence of pathogens.</title>
        <authorList>
            <person name="Haridas S."/>
            <person name="Albert R."/>
            <person name="Binder M."/>
            <person name="Bloem J."/>
            <person name="Labutti K."/>
            <person name="Salamov A."/>
            <person name="Andreopoulos B."/>
            <person name="Baker S."/>
            <person name="Barry K."/>
            <person name="Bills G."/>
            <person name="Bluhm B."/>
            <person name="Cannon C."/>
            <person name="Castanera R."/>
            <person name="Culley D."/>
            <person name="Daum C."/>
            <person name="Ezra D."/>
            <person name="Gonzalez J."/>
            <person name="Henrissat B."/>
            <person name="Kuo A."/>
            <person name="Liang C."/>
            <person name="Lipzen A."/>
            <person name="Lutzoni F."/>
            <person name="Magnuson J."/>
            <person name="Mondo S."/>
            <person name="Nolan M."/>
            <person name="Ohm R."/>
            <person name="Pangilinan J."/>
            <person name="Park H.-J."/>
            <person name="Ramirez L."/>
            <person name="Alfaro M."/>
            <person name="Sun H."/>
            <person name="Tritt A."/>
            <person name="Yoshinaga Y."/>
            <person name="Zwiers L.-H."/>
            <person name="Turgeon B."/>
            <person name="Goodwin S."/>
            <person name="Spatafora J."/>
            <person name="Crous P."/>
            <person name="Grigoriev I."/>
        </authorList>
    </citation>
    <scope>NUCLEOTIDE SEQUENCE</scope>
    <source>
        <strain evidence="1">CBS 207.26</strain>
    </source>
</reference>
<sequence>MDQYGLRNRRLQLPHLEFFLGAPHSRPRVWILRTYLNGYGSRVIKDPPQPILRNYGFHNYKNDAEVKKLKVVYTKILAKADPLEVDKVF</sequence>
<gene>
    <name evidence="1" type="ORF">K469DRAFT_715451</name>
</gene>
<accession>A0A6A6DRE8</accession>
<name>A0A6A6DRE8_9PEZI</name>
<dbReference type="OrthoDB" id="4851849at2759"/>
<evidence type="ECO:0000313" key="2">
    <source>
        <dbReference type="Proteomes" id="UP000800200"/>
    </source>
</evidence>
<organism evidence="1 2">
    <name type="scientific">Zopfia rhizophila CBS 207.26</name>
    <dbReference type="NCBI Taxonomy" id="1314779"/>
    <lineage>
        <taxon>Eukaryota</taxon>
        <taxon>Fungi</taxon>
        <taxon>Dikarya</taxon>
        <taxon>Ascomycota</taxon>
        <taxon>Pezizomycotina</taxon>
        <taxon>Dothideomycetes</taxon>
        <taxon>Dothideomycetes incertae sedis</taxon>
        <taxon>Zopfiaceae</taxon>
        <taxon>Zopfia</taxon>
    </lineage>
</organism>
<proteinExistence type="predicted"/>
<keyword evidence="2" id="KW-1185">Reference proteome</keyword>
<evidence type="ECO:0000313" key="1">
    <source>
        <dbReference type="EMBL" id="KAF2180206.1"/>
    </source>
</evidence>
<dbReference type="EMBL" id="ML994659">
    <property type="protein sequence ID" value="KAF2180206.1"/>
    <property type="molecule type" value="Genomic_DNA"/>
</dbReference>
<protein>
    <submittedName>
        <fullName evidence="1">Uncharacterized protein</fullName>
    </submittedName>
</protein>
<dbReference type="Proteomes" id="UP000800200">
    <property type="component" value="Unassembled WGS sequence"/>
</dbReference>
<dbReference type="AlphaFoldDB" id="A0A6A6DRE8"/>